<dbReference type="HOGENOM" id="CLU_729083_0_0_9"/>
<gene>
    <name evidence="2" type="ordered locus">Ethha_1271</name>
</gene>
<dbReference type="RefSeq" id="WP_013485169.1">
    <property type="nucleotide sequence ID" value="NC_014828.1"/>
</dbReference>
<dbReference type="KEGG" id="eha:Ethha_1271"/>
<feature type="coiled-coil region" evidence="1">
    <location>
        <begin position="262"/>
        <end position="310"/>
    </location>
</feature>
<evidence type="ECO:0000313" key="2">
    <source>
        <dbReference type="EMBL" id="ADU26814.1"/>
    </source>
</evidence>
<evidence type="ECO:0000313" key="3">
    <source>
        <dbReference type="Proteomes" id="UP000001551"/>
    </source>
</evidence>
<dbReference type="STRING" id="663278.Ethha_1271"/>
<dbReference type="EMBL" id="CP002400">
    <property type="protein sequence ID" value="ADU26814.1"/>
    <property type="molecule type" value="Genomic_DNA"/>
</dbReference>
<accession>E6U5Q5</accession>
<proteinExistence type="predicted"/>
<keyword evidence="3" id="KW-1185">Reference proteome</keyword>
<name>E6U5Q5_ETHHY</name>
<keyword evidence="1" id="KW-0175">Coiled coil</keyword>
<protein>
    <submittedName>
        <fullName evidence="2">Uncharacterized protein</fullName>
    </submittedName>
</protein>
<organism evidence="2 3">
    <name type="scientific">Ethanoligenens harbinense (strain DSM 18485 / JCM 12961 / CGMCC 1.5033 / YUAN-3)</name>
    <dbReference type="NCBI Taxonomy" id="663278"/>
    <lineage>
        <taxon>Bacteria</taxon>
        <taxon>Bacillati</taxon>
        <taxon>Bacillota</taxon>
        <taxon>Clostridia</taxon>
        <taxon>Eubacteriales</taxon>
        <taxon>Oscillospiraceae</taxon>
        <taxon>Ethanoligenens</taxon>
    </lineage>
</organism>
<dbReference type="Proteomes" id="UP000001551">
    <property type="component" value="Chromosome"/>
</dbReference>
<dbReference type="AlphaFoldDB" id="E6U5Q5"/>
<reference evidence="2 3" key="1">
    <citation type="submission" date="2010-12" db="EMBL/GenBank/DDBJ databases">
        <title>Complete sequence of Ethanoligenens harbinense YUAN-3.</title>
        <authorList>
            <person name="Lucas S."/>
            <person name="Copeland A."/>
            <person name="Lapidus A."/>
            <person name="Cheng J.-F."/>
            <person name="Bruce D."/>
            <person name="Goodwin L."/>
            <person name="Pitluck S."/>
            <person name="Chertkov O."/>
            <person name="Misra M."/>
            <person name="Detter J.C."/>
            <person name="Han C."/>
            <person name="Tapia R."/>
            <person name="Land M."/>
            <person name="Hauser L."/>
            <person name="Jeffries C."/>
            <person name="Kyrpides N."/>
            <person name="Ivanova N."/>
            <person name="Mikhailova N."/>
            <person name="Wang A."/>
            <person name="Mouttaki H."/>
            <person name="He Z."/>
            <person name="Zhou J."/>
            <person name="Hemme C.L."/>
            <person name="Woyke T."/>
        </authorList>
    </citation>
    <scope>NUCLEOTIDE SEQUENCE [LARGE SCALE GENOMIC DNA]</scope>
    <source>
        <strain evidence="3">DSM 18485 / JCM 12961 / CGMCC 1.5033 / YUAN-3</strain>
    </source>
</reference>
<sequence>MEALQVLDEICAKKDLSKDNRKKAVAILLTMSEEINNAKQVADYLMKLHYSVCPAYFNRAATELSNEQLATIVEEFRTNEQFQKDKPQNFLYPKGFGSVLSLTKASKYELAFSILNYILIRSESGSQFADGCKNNFKKTIVDVNGLSFVQKLYEVVNADAFKANPFEKQRFERFLDAVVDRTVSTTIDVSQPPAVKVAQAETAKEEEPVQTSSIKAEKTKNYDSQISKDALVKIESTQTEILLLLRRLTENRAAIDTLSMQIQKKNGEIATAQATIREREQQLSFSTLELKKIKTTLSSSEAQVSDLTERLRTSLNMDEISKNQELATLKNDISEALKLDYSDFMASKGSEYSSDLFEAYRSTLTRIFKLLKRFGITYE</sequence>
<evidence type="ECO:0000256" key="1">
    <source>
        <dbReference type="SAM" id="Coils"/>
    </source>
</evidence>